<comment type="caution">
    <text evidence="2">The sequence shown here is derived from an EMBL/GenBank/DDBJ whole genome shotgun (WGS) entry which is preliminary data.</text>
</comment>
<dbReference type="EMBL" id="JAUJYO010000009">
    <property type="protein sequence ID" value="KAK1308789.1"/>
    <property type="molecule type" value="Genomic_DNA"/>
</dbReference>
<name>A0AAV9E6J6_ACOCL</name>
<reference evidence="2" key="2">
    <citation type="submission" date="2023-06" db="EMBL/GenBank/DDBJ databases">
        <authorList>
            <person name="Ma L."/>
            <person name="Liu K.-W."/>
            <person name="Li Z."/>
            <person name="Hsiao Y.-Y."/>
            <person name="Qi Y."/>
            <person name="Fu T."/>
            <person name="Tang G."/>
            <person name="Zhang D."/>
            <person name="Sun W.-H."/>
            <person name="Liu D.-K."/>
            <person name="Li Y."/>
            <person name="Chen G.-Z."/>
            <person name="Liu X.-D."/>
            <person name="Liao X.-Y."/>
            <person name="Jiang Y.-T."/>
            <person name="Yu X."/>
            <person name="Hao Y."/>
            <person name="Huang J."/>
            <person name="Zhao X.-W."/>
            <person name="Ke S."/>
            <person name="Chen Y.-Y."/>
            <person name="Wu W.-L."/>
            <person name="Hsu J.-L."/>
            <person name="Lin Y.-F."/>
            <person name="Huang M.-D."/>
            <person name="Li C.-Y."/>
            <person name="Huang L."/>
            <person name="Wang Z.-W."/>
            <person name="Zhao X."/>
            <person name="Zhong W.-Y."/>
            <person name="Peng D.-H."/>
            <person name="Ahmad S."/>
            <person name="Lan S."/>
            <person name="Zhang J.-S."/>
            <person name="Tsai W.-C."/>
            <person name="Van De Peer Y."/>
            <person name="Liu Z.-J."/>
        </authorList>
    </citation>
    <scope>NUCLEOTIDE SEQUENCE</scope>
    <source>
        <strain evidence="2">CP</strain>
        <tissue evidence="2">Leaves</tissue>
    </source>
</reference>
<evidence type="ECO:0000313" key="2">
    <source>
        <dbReference type="EMBL" id="KAK1308789.1"/>
    </source>
</evidence>
<gene>
    <name evidence="2" type="ORF">QJS10_CPA09g00899</name>
</gene>
<dbReference type="AlphaFoldDB" id="A0AAV9E6J6"/>
<protein>
    <submittedName>
        <fullName evidence="2">Uncharacterized protein</fullName>
    </submittedName>
</protein>
<organism evidence="2 3">
    <name type="scientific">Acorus calamus</name>
    <name type="common">Sweet flag</name>
    <dbReference type="NCBI Taxonomy" id="4465"/>
    <lineage>
        <taxon>Eukaryota</taxon>
        <taxon>Viridiplantae</taxon>
        <taxon>Streptophyta</taxon>
        <taxon>Embryophyta</taxon>
        <taxon>Tracheophyta</taxon>
        <taxon>Spermatophyta</taxon>
        <taxon>Magnoliopsida</taxon>
        <taxon>Liliopsida</taxon>
        <taxon>Acoraceae</taxon>
        <taxon>Acorus</taxon>
    </lineage>
</organism>
<keyword evidence="3" id="KW-1185">Reference proteome</keyword>
<keyword evidence="1" id="KW-0732">Signal</keyword>
<feature type="chain" id="PRO_5043754103" evidence="1">
    <location>
        <begin position="23"/>
        <end position="69"/>
    </location>
</feature>
<evidence type="ECO:0000313" key="3">
    <source>
        <dbReference type="Proteomes" id="UP001180020"/>
    </source>
</evidence>
<reference evidence="2" key="1">
    <citation type="journal article" date="2023" name="Nat. Commun.">
        <title>Diploid and tetraploid genomes of Acorus and the evolution of monocots.</title>
        <authorList>
            <person name="Ma L."/>
            <person name="Liu K.W."/>
            <person name="Li Z."/>
            <person name="Hsiao Y.Y."/>
            <person name="Qi Y."/>
            <person name="Fu T."/>
            <person name="Tang G.D."/>
            <person name="Zhang D."/>
            <person name="Sun W.H."/>
            <person name="Liu D.K."/>
            <person name="Li Y."/>
            <person name="Chen G.Z."/>
            <person name="Liu X.D."/>
            <person name="Liao X.Y."/>
            <person name="Jiang Y.T."/>
            <person name="Yu X."/>
            <person name="Hao Y."/>
            <person name="Huang J."/>
            <person name="Zhao X.W."/>
            <person name="Ke S."/>
            <person name="Chen Y.Y."/>
            <person name="Wu W.L."/>
            <person name="Hsu J.L."/>
            <person name="Lin Y.F."/>
            <person name="Huang M.D."/>
            <person name="Li C.Y."/>
            <person name="Huang L."/>
            <person name="Wang Z.W."/>
            <person name="Zhao X."/>
            <person name="Zhong W.Y."/>
            <person name="Peng D.H."/>
            <person name="Ahmad S."/>
            <person name="Lan S."/>
            <person name="Zhang J.S."/>
            <person name="Tsai W.C."/>
            <person name="Van de Peer Y."/>
            <person name="Liu Z.J."/>
        </authorList>
    </citation>
    <scope>NUCLEOTIDE SEQUENCE</scope>
    <source>
        <strain evidence="2">CP</strain>
    </source>
</reference>
<sequence length="69" mass="7784">MAVVPVVIWAVWLARNAVVFRGQPAYVENVWEETVSLLKAWGRGIAGATSKRAFQARKEFFDPNSFWSA</sequence>
<evidence type="ECO:0000256" key="1">
    <source>
        <dbReference type="SAM" id="SignalP"/>
    </source>
</evidence>
<dbReference type="Proteomes" id="UP001180020">
    <property type="component" value="Unassembled WGS sequence"/>
</dbReference>
<accession>A0AAV9E6J6</accession>
<feature type="signal peptide" evidence="1">
    <location>
        <begin position="1"/>
        <end position="22"/>
    </location>
</feature>
<proteinExistence type="predicted"/>